<organism evidence="1 2">
    <name type="scientific">Nocardia fusca</name>
    <dbReference type="NCBI Taxonomy" id="941183"/>
    <lineage>
        <taxon>Bacteria</taxon>
        <taxon>Bacillati</taxon>
        <taxon>Actinomycetota</taxon>
        <taxon>Actinomycetes</taxon>
        <taxon>Mycobacteriales</taxon>
        <taxon>Nocardiaceae</taxon>
        <taxon>Nocardia</taxon>
    </lineage>
</organism>
<proteinExistence type="predicted"/>
<keyword evidence="2" id="KW-1185">Reference proteome</keyword>
<protein>
    <recommendedName>
        <fullName evidence="3">Spore-associated protein A</fullName>
    </recommendedName>
</protein>
<reference evidence="1 2" key="1">
    <citation type="submission" date="2024-06" db="EMBL/GenBank/DDBJ databases">
        <title>The Natural Products Discovery Center: Release of the First 8490 Sequenced Strains for Exploring Actinobacteria Biosynthetic Diversity.</title>
        <authorList>
            <person name="Kalkreuter E."/>
            <person name="Kautsar S.A."/>
            <person name="Yang D."/>
            <person name="Bader C.D."/>
            <person name="Teijaro C.N."/>
            <person name="Fluegel L."/>
            <person name="Davis C.M."/>
            <person name="Simpson J.R."/>
            <person name="Lauterbach L."/>
            <person name="Steele A.D."/>
            <person name="Gui C."/>
            <person name="Meng S."/>
            <person name="Li G."/>
            <person name="Viehrig K."/>
            <person name="Ye F."/>
            <person name="Su P."/>
            <person name="Kiefer A.F."/>
            <person name="Nichols A."/>
            <person name="Cepeda A.J."/>
            <person name="Yan W."/>
            <person name="Fan B."/>
            <person name="Jiang Y."/>
            <person name="Adhikari A."/>
            <person name="Zheng C.-J."/>
            <person name="Schuster L."/>
            <person name="Cowan T.M."/>
            <person name="Smanski M.J."/>
            <person name="Chevrette M.G."/>
            <person name="De Carvalho L.P.S."/>
            <person name="Shen B."/>
        </authorList>
    </citation>
    <scope>NUCLEOTIDE SEQUENCE [LARGE SCALE GENOMIC DNA]</scope>
    <source>
        <strain evidence="1 2">NPDC050671</strain>
    </source>
</reference>
<gene>
    <name evidence="1" type="ORF">AB0H72_17845</name>
</gene>
<evidence type="ECO:0008006" key="3">
    <source>
        <dbReference type="Google" id="ProtNLM"/>
    </source>
</evidence>
<evidence type="ECO:0000313" key="2">
    <source>
        <dbReference type="Proteomes" id="UP001551658"/>
    </source>
</evidence>
<dbReference type="RefSeq" id="WP_357979746.1">
    <property type="nucleotide sequence ID" value="NZ_JBFAIH010000010.1"/>
</dbReference>
<sequence>MAVGSLGTVYLTYNSSNGQNCVATIRNKPGNAVAMSAWIDVPDTGNAAQDYGQYTSHAEPAYVFGKGHCVNWGGHIGNRYVQIYNSNCGQQEHRETFTR</sequence>
<comment type="caution">
    <text evidence="1">The sequence shown here is derived from an EMBL/GenBank/DDBJ whole genome shotgun (WGS) entry which is preliminary data.</text>
</comment>
<evidence type="ECO:0000313" key="1">
    <source>
        <dbReference type="EMBL" id="MEV0364557.1"/>
    </source>
</evidence>
<name>A0ABV3FA20_9NOCA</name>
<dbReference type="EMBL" id="JBFAIH010000010">
    <property type="protein sequence ID" value="MEV0364557.1"/>
    <property type="molecule type" value="Genomic_DNA"/>
</dbReference>
<accession>A0ABV3FA20</accession>
<dbReference type="Proteomes" id="UP001551658">
    <property type="component" value="Unassembled WGS sequence"/>
</dbReference>